<evidence type="ECO:0000256" key="1">
    <source>
        <dbReference type="ARBA" id="ARBA00004196"/>
    </source>
</evidence>
<keyword evidence="4" id="KW-0676">Redox-active center</keyword>
<dbReference type="EMBL" id="UOEI01000658">
    <property type="protein sequence ID" value="VAW08961.1"/>
    <property type="molecule type" value="Genomic_DNA"/>
</dbReference>
<gene>
    <name evidence="6" type="ORF">MNBD_ACTINO01-1029</name>
</gene>
<evidence type="ECO:0000259" key="5">
    <source>
        <dbReference type="PROSITE" id="PS51352"/>
    </source>
</evidence>
<keyword evidence="2" id="KW-0201">Cytochrome c-type biogenesis</keyword>
<dbReference type="InterPro" id="IPR013766">
    <property type="entry name" value="Thioredoxin_domain"/>
</dbReference>
<keyword evidence="3" id="KW-1015">Disulfide bond</keyword>
<dbReference type="Pfam" id="PF00578">
    <property type="entry name" value="AhpC-TSA"/>
    <property type="match status" value="1"/>
</dbReference>
<dbReference type="CDD" id="cd02966">
    <property type="entry name" value="TlpA_like_family"/>
    <property type="match status" value="1"/>
</dbReference>
<dbReference type="InterPro" id="IPR036249">
    <property type="entry name" value="Thioredoxin-like_sf"/>
</dbReference>
<dbReference type="AlphaFoldDB" id="A0A3B0SRH0"/>
<dbReference type="GO" id="GO:0030313">
    <property type="term" value="C:cell envelope"/>
    <property type="evidence" value="ECO:0007669"/>
    <property type="project" value="UniProtKB-SubCell"/>
</dbReference>
<accession>A0A3B0SRH0</accession>
<evidence type="ECO:0000256" key="4">
    <source>
        <dbReference type="ARBA" id="ARBA00023284"/>
    </source>
</evidence>
<evidence type="ECO:0000256" key="2">
    <source>
        <dbReference type="ARBA" id="ARBA00022748"/>
    </source>
</evidence>
<proteinExistence type="predicted"/>
<dbReference type="PANTHER" id="PTHR42852:SF6">
    <property type="entry name" value="THIOL:DISULFIDE INTERCHANGE PROTEIN DSBE"/>
    <property type="match status" value="1"/>
</dbReference>
<dbReference type="SUPFAM" id="SSF52833">
    <property type="entry name" value="Thioredoxin-like"/>
    <property type="match status" value="1"/>
</dbReference>
<dbReference type="PROSITE" id="PS51352">
    <property type="entry name" value="THIOREDOXIN_2"/>
    <property type="match status" value="1"/>
</dbReference>
<dbReference type="GO" id="GO:0016209">
    <property type="term" value="F:antioxidant activity"/>
    <property type="evidence" value="ECO:0007669"/>
    <property type="project" value="InterPro"/>
</dbReference>
<dbReference type="InterPro" id="IPR000866">
    <property type="entry name" value="AhpC/TSA"/>
</dbReference>
<evidence type="ECO:0000313" key="6">
    <source>
        <dbReference type="EMBL" id="VAW08961.1"/>
    </source>
</evidence>
<name>A0A3B0SRH0_9ZZZZ</name>
<dbReference type="GO" id="GO:0017004">
    <property type="term" value="P:cytochrome complex assembly"/>
    <property type="evidence" value="ECO:0007669"/>
    <property type="project" value="UniProtKB-KW"/>
</dbReference>
<dbReference type="GO" id="GO:0016491">
    <property type="term" value="F:oxidoreductase activity"/>
    <property type="evidence" value="ECO:0007669"/>
    <property type="project" value="InterPro"/>
</dbReference>
<organism evidence="6">
    <name type="scientific">hydrothermal vent metagenome</name>
    <dbReference type="NCBI Taxonomy" id="652676"/>
    <lineage>
        <taxon>unclassified sequences</taxon>
        <taxon>metagenomes</taxon>
        <taxon>ecological metagenomes</taxon>
    </lineage>
</organism>
<protein>
    <recommendedName>
        <fullName evidence="5">Thioredoxin domain-containing protein</fullName>
    </recommendedName>
</protein>
<sequence length="180" mass="19487">MATHSTTRTLVVVFVALAIVASACASATVDKAPAPGNVGGIGAAELAPRFSVPTNSGEIFSLQEHLSDDGRPLFLNLWASWCFPCREEMPDIDAASKRFPEIMFIGVAIQDSRSESEKFLDEVQVSYLIGFDTDDMVDRAYSPIGLPATYIISSEGVILDRILGKLTEEQIAEEFAVHFG</sequence>
<dbReference type="Gene3D" id="3.40.30.10">
    <property type="entry name" value="Glutaredoxin"/>
    <property type="match status" value="1"/>
</dbReference>
<evidence type="ECO:0000256" key="3">
    <source>
        <dbReference type="ARBA" id="ARBA00023157"/>
    </source>
</evidence>
<dbReference type="InterPro" id="IPR050553">
    <property type="entry name" value="Thioredoxin_ResA/DsbE_sf"/>
</dbReference>
<dbReference type="PANTHER" id="PTHR42852">
    <property type="entry name" value="THIOL:DISULFIDE INTERCHANGE PROTEIN DSBE"/>
    <property type="match status" value="1"/>
</dbReference>
<reference evidence="6" key="1">
    <citation type="submission" date="2018-06" db="EMBL/GenBank/DDBJ databases">
        <authorList>
            <person name="Zhirakovskaya E."/>
        </authorList>
    </citation>
    <scope>NUCLEOTIDE SEQUENCE</scope>
</reference>
<feature type="domain" description="Thioredoxin" evidence="5">
    <location>
        <begin position="41"/>
        <end position="180"/>
    </location>
</feature>
<comment type="subcellular location">
    <subcellularLocation>
        <location evidence="1">Cell envelope</location>
    </subcellularLocation>
</comment>